<feature type="domain" description="RagB/SusD" evidence="7">
    <location>
        <begin position="356"/>
        <end position="534"/>
    </location>
</feature>
<evidence type="ECO:0000256" key="4">
    <source>
        <dbReference type="ARBA" id="ARBA00023136"/>
    </source>
</evidence>
<evidence type="ECO:0000256" key="1">
    <source>
        <dbReference type="ARBA" id="ARBA00004442"/>
    </source>
</evidence>
<comment type="caution">
    <text evidence="8">The sequence shown here is derived from an EMBL/GenBank/DDBJ whole genome shotgun (WGS) entry which is preliminary data.</text>
</comment>
<comment type="subcellular location">
    <subcellularLocation>
        <location evidence="1">Cell outer membrane</location>
    </subcellularLocation>
</comment>
<dbReference type="RefSeq" id="WP_163608268.1">
    <property type="nucleotide sequence ID" value="NZ_JAABOO010000003.1"/>
</dbReference>
<evidence type="ECO:0000313" key="8">
    <source>
        <dbReference type="EMBL" id="NER14648.1"/>
    </source>
</evidence>
<dbReference type="Gene3D" id="1.10.3780.10">
    <property type="entry name" value="SusD-like"/>
    <property type="match status" value="1"/>
</dbReference>
<dbReference type="PROSITE" id="PS51257">
    <property type="entry name" value="PROKAR_LIPOPROTEIN"/>
    <property type="match status" value="1"/>
</dbReference>
<dbReference type="Pfam" id="PF07980">
    <property type="entry name" value="SusD_RagB"/>
    <property type="match status" value="1"/>
</dbReference>
<evidence type="ECO:0000256" key="6">
    <source>
        <dbReference type="SAM" id="SignalP"/>
    </source>
</evidence>
<gene>
    <name evidence="8" type="ORF">GWK08_14425</name>
</gene>
<feature type="signal peptide" evidence="6">
    <location>
        <begin position="1"/>
        <end position="19"/>
    </location>
</feature>
<evidence type="ECO:0000256" key="5">
    <source>
        <dbReference type="ARBA" id="ARBA00023237"/>
    </source>
</evidence>
<keyword evidence="4" id="KW-0472">Membrane</keyword>
<evidence type="ECO:0000256" key="2">
    <source>
        <dbReference type="ARBA" id="ARBA00006275"/>
    </source>
</evidence>
<proteinExistence type="inferred from homology"/>
<protein>
    <submittedName>
        <fullName evidence="8">RagB/SusD family nutrient uptake outer membrane protein</fullName>
    </submittedName>
</protein>
<dbReference type="Gene3D" id="1.25.40.10">
    <property type="entry name" value="Tetratricopeptide repeat domain"/>
    <property type="match status" value="1"/>
</dbReference>
<organism evidence="8 9">
    <name type="scientific">Leptobacterium flavescens</name>
    <dbReference type="NCBI Taxonomy" id="472055"/>
    <lineage>
        <taxon>Bacteria</taxon>
        <taxon>Pseudomonadati</taxon>
        <taxon>Bacteroidota</taxon>
        <taxon>Flavobacteriia</taxon>
        <taxon>Flavobacteriales</taxon>
        <taxon>Flavobacteriaceae</taxon>
        <taxon>Leptobacterium</taxon>
    </lineage>
</organism>
<dbReference type="AlphaFoldDB" id="A0A6P0URP7"/>
<sequence length="534" mass="59270">MKSRFKKLALVLMTGAVTSAGLVSCEGELDLEPIVEQTSASLFEDTDSYRQFIARVYAGISVSGQQGPAGNPDISGIDEGFSNYLRQFWKHQELTTDEAIIAWNDGTIHDLNNHVWTASNEFIRAMYDRIYFQIALTNEFIRQSSESQLDARNINGADRDEIRAYRAEARFMRALSYWHAIDMYANVPFVLDDQDPGAFLPRQASRQEVFDFLVAELQEVAPLMVEARLNEYGRADRGAAWMLLAKLYLNAEVYTGEAMYTEAIGTLNNVINAGYSLHDSYDELFLADNDSNGAQNETIFPITFDGLNTQGFGGMTFLLHAPVGGNQNPADFGINGGWFGIRTTNVFVSRFADITGNTDDRANFFTDGQTLEITDAFNFSEGYLVEKFSNLTSAGEPGSDPSGNFGDADFAMFRLADAYLMYAEAVLRGGNGGDTGTALNLVNQIRERAYGDTSGNISAGELTLDFILDERSRELHWEGHRRTDLIRFGQFTDLVWPFKGGVQTGSPSEAFRNIYPIPSTDLIANPNLNQNTGY</sequence>
<dbReference type="Gene3D" id="1.25.40.390">
    <property type="match status" value="1"/>
</dbReference>
<feature type="chain" id="PRO_5026694140" evidence="6">
    <location>
        <begin position="20"/>
        <end position="534"/>
    </location>
</feature>
<dbReference type="InterPro" id="IPR012944">
    <property type="entry name" value="SusD_RagB_dom"/>
</dbReference>
<reference evidence="8 9" key="1">
    <citation type="submission" date="2020-01" db="EMBL/GenBank/DDBJ databases">
        <title>Leptobacterium flavescens.</title>
        <authorList>
            <person name="Wang G."/>
        </authorList>
    </citation>
    <scope>NUCLEOTIDE SEQUENCE [LARGE SCALE GENOMIC DNA]</scope>
    <source>
        <strain evidence="8 9">KCTC 22160</strain>
    </source>
</reference>
<accession>A0A6P0URP7</accession>
<evidence type="ECO:0000256" key="3">
    <source>
        <dbReference type="ARBA" id="ARBA00022729"/>
    </source>
</evidence>
<keyword evidence="9" id="KW-1185">Reference proteome</keyword>
<keyword evidence="5" id="KW-0998">Cell outer membrane</keyword>
<comment type="similarity">
    <text evidence="2">Belongs to the SusD family.</text>
</comment>
<dbReference type="EMBL" id="JAABOO010000003">
    <property type="protein sequence ID" value="NER14648.1"/>
    <property type="molecule type" value="Genomic_DNA"/>
</dbReference>
<evidence type="ECO:0000313" key="9">
    <source>
        <dbReference type="Proteomes" id="UP000468581"/>
    </source>
</evidence>
<dbReference type="Proteomes" id="UP000468581">
    <property type="component" value="Unassembled WGS sequence"/>
</dbReference>
<dbReference type="InterPro" id="IPR011990">
    <property type="entry name" value="TPR-like_helical_dom_sf"/>
</dbReference>
<keyword evidence="3 6" id="KW-0732">Signal</keyword>
<dbReference type="GO" id="GO:0009279">
    <property type="term" value="C:cell outer membrane"/>
    <property type="evidence" value="ECO:0007669"/>
    <property type="project" value="UniProtKB-SubCell"/>
</dbReference>
<name>A0A6P0URP7_9FLAO</name>
<dbReference type="CDD" id="cd08977">
    <property type="entry name" value="SusD"/>
    <property type="match status" value="1"/>
</dbReference>
<evidence type="ECO:0000259" key="7">
    <source>
        <dbReference type="Pfam" id="PF07980"/>
    </source>
</evidence>
<dbReference type="SUPFAM" id="SSF48452">
    <property type="entry name" value="TPR-like"/>
    <property type="match status" value="1"/>
</dbReference>